<dbReference type="GO" id="GO:0005759">
    <property type="term" value="C:mitochondrial matrix"/>
    <property type="evidence" value="ECO:0007669"/>
    <property type="project" value="UniProtKB-SubCell"/>
</dbReference>
<evidence type="ECO:0000256" key="4">
    <source>
        <dbReference type="ARBA" id="ARBA00023128"/>
    </source>
</evidence>
<evidence type="ECO:0000256" key="1">
    <source>
        <dbReference type="ARBA" id="ARBA00004305"/>
    </source>
</evidence>
<evidence type="ECO:0000256" key="2">
    <source>
        <dbReference type="ARBA" id="ARBA00007896"/>
    </source>
</evidence>
<dbReference type="GO" id="GO:0047820">
    <property type="term" value="F:D-glutamate cyclase activity"/>
    <property type="evidence" value="ECO:0000318"/>
    <property type="project" value="GO_Central"/>
</dbReference>
<evidence type="ECO:0000256" key="3">
    <source>
        <dbReference type="ARBA" id="ARBA00022946"/>
    </source>
</evidence>
<evidence type="ECO:0000256" key="6">
    <source>
        <dbReference type="ARBA" id="ARBA00050772"/>
    </source>
</evidence>
<comment type="subcellular location">
    <subcellularLocation>
        <location evidence="1">Mitochondrion matrix</location>
    </subcellularLocation>
</comment>
<dbReference type="CTD" id="108698713"/>
<evidence type="ECO:0000313" key="11">
    <source>
        <dbReference type="Proteomes" id="UP000186698"/>
    </source>
</evidence>
<dbReference type="SUPFAM" id="SSF160920">
    <property type="entry name" value="PSTPO5379-like"/>
    <property type="match status" value="1"/>
</dbReference>
<protein>
    <recommendedName>
        <fullName evidence="9">D-glutamate cyclase, mitochondrial</fullName>
        <ecNumber evidence="8">4.2.1.48</ecNumber>
    </recommendedName>
</protein>
<dbReference type="Pfam" id="PF14336">
    <property type="entry name" value="GLUCM-like_C"/>
    <property type="match status" value="1"/>
</dbReference>
<evidence type="ECO:0000313" key="12">
    <source>
        <dbReference type="RefSeq" id="XP_041428946.1"/>
    </source>
</evidence>
<proteinExistence type="inferred from homology"/>
<dbReference type="FunFam" id="3.40.1640.10:FF:000001">
    <property type="entry name" value="D-glutamate cyclase, mitochondrial"/>
    <property type="match status" value="1"/>
</dbReference>
<organism evidence="11 12">
    <name type="scientific">Xenopus laevis</name>
    <name type="common">African clawed frog</name>
    <dbReference type="NCBI Taxonomy" id="8355"/>
    <lineage>
        <taxon>Eukaryota</taxon>
        <taxon>Metazoa</taxon>
        <taxon>Chordata</taxon>
        <taxon>Craniata</taxon>
        <taxon>Vertebrata</taxon>
        <taxon>Euteleostomi</taxon>
        <taxon>Amphibia</taxon>
        <taxon>Batrachia</taxon>
        <taxon>Anura</taxon>
        <taxon>Pipoidea</taxon>
        <taxon>Pipidae</taxon>
        <taxon>Xenopodinae</taxon>
        <taxon>Xenopus</taxon>
        <taxon>Xenopus</taxon>
    </lineage>
</organism>
<comment type="function">
    <text evidence="7">D-glutamate cyclase that converts D-glutamate to 5-oxo-D-proline.</text>
</comment>
<evidence type="ECO:0000259" key="10">
    <source>
        <dbReference type="Pfam" id="PF14336"/>
    </source>
</evidence>
<accession>A0A8J1LHW5</accession>
<keyword evidence="3" id="KW-0809">Transit peptide</keyword>
<keyword evidence="4" id="KW-0496">Mitochondrion</keyword>
<dbReference type="OrthoDB" id="10262538at2759"/>
<dbReference type="RefSeq" id="XP_041428946.1">
    <property type="nucleotide sequence ID" value="XM_041573012.1"/>
</dbReference>
<dbReference type="EC" id="4.2.1.48" evidence="8"/>
<dbReference type="AlphaFoldDB" id="A0A8J1LHW5"/>
<evidence type="ECO:0000256" key="5">
    <source>
        <dbReference type="ARBA" id="ARBA00023239"/>
    </source>
</evidence>
<dbReference type="Gene3D" id="3.40.1640.10">
    <property type="entry name" value="PSTPO5379-like"/>
    <property type="match status" value="1"/>
</dbReference>
<dbReference type="FunFam" id="3.90.1640.20:FF:000001">
    <property type="entry name" value="D-glutamate cyclase, mitochondrial"/>
    <property type="match status" value="1"/>
</dbReference>
<gene>
    <name evidence="12" type="primary">dglucy.L</name>
</gene>
<dbReference type="GeneID" id="108698713"/>
<name>A0A8J1LHW5_XENLA</name>
<keyword evidence="5" id="KW-0456">Lyase</keyword>
<comment type="catalytic activity">
    <reaction evidence="6">
        <text>D-glutamate = 5-oxo-D-proline + H2O</text>
        <dbReference type="Rhea" id="RHEA:22360"/>
        <dbReference type="ChEBI" id="CHEBI:15377"/>
        <dbReference type="ChEBI" id="CHEBI:29986"/>
        <dbReference type="ChEBI" id="CHEBI:57948"/>
        <dbReference type="EC" id="4.2.1.48"/>
    </reaction>
</comment>
<reference evidence="12" key="1">
    <citation type="submission" date="2025-08" db="UniProtKB">
        <authorList>
            <consortium name="RefSeq"/>
        </authorList>
    </citation>
    <scope>IDENTIFICATION</scope>
    <source>
        <strain evidence="12">J_2021</strain>
        <tissue evidence="12">Erythrocytes</tissue>
    </source>
</reference>
<dbReference type="Pfam" id="PF07286">
    <property type="entry name" value="D-Glu_cyclase"/>
    <property type="match status" value="1"/>
</dbReference>
<evidence type="ECO:0000256" key="8">
    <source>
        <dbReference type="ARBA" id="ARBA00066761"/>
    </source>
</evidence>
<evidence type="ECO:0000256" key="9">
    <source>
        <dbReference type="ARBA" id="ARBA00068632"/>
    </source>
</evidence>
<evidence type="ECO:0000256" key="7">
    <source>
        <dbReference type="ARBA" id="ARBA00056433"/>
    </source>
</evidence>
<dbReference type="InterPro" id="IPR009906">
    <property type="entry name" value="D-Glu_cyclase"/>
</dbReference>
<comment type="similarity">
    <text evidence="2">Belongs to the D-glutamate cyclase family.</text>
</comment>
<dbReference type="Gene3D" id="3.30.2040.10">
    <property type="entry name" value="PSTPO5379-like domain"/>
    <property type="match status" value="1"/>
</dbReference>
<dbReference type="PANTHER" id="PTHR32022:SF10">
    <property type="entry name" value="D-GLUTAMATE CYCLASE, MITOCHONDRIAL"/>
    <property type="match status" value="1"/>
</dbReference>
<dbReference type="PANTHER" id="PTHR32022">
    <property type="entry name" value="D-GLUTAMATE CYCLASE, MITOCHONDRIAL"/>
    <property type="match status" value="1"/>
</dbReference>
<dbReference type="Gene3D" id="3.90.1640.20">
    <property type="entry name" value="TON_0340"/>
    <property type="match status" value="1"/>
</dbReference>
<sequence length="701" mass="76498">MLGYVKGKARQPVSQDGGFPSGIRIVLNRSIQVLEEKNNHYIESSFSHSISQKDWRITGHIISIFPGPTKITIRPNPSFSPKVPDMICLRRLSTLAPITVRGLIRCNKIALRNTSGMSSGYNQANIVILHKALADDFEKFCKANSGPLPLLYRSAPGEWKCPPLSKDSDIRTDCLQYRKYENGVFSGNLNSLEGYTEQMRDMVTFYLGCSFSFENAVQQHGIPVRNVEQQCNVSMYRTAVPCFGMGSFSCNLVVTMRPVPQDKLNTVVKITHPMKECHGAPVHIGCPGFLGIKDLQKTDYGDPVQLHPGDIPVFWACGVTGAEAVSSCKSSLAFTHSPGCMFISDIKIEKTASTQVSETPKVLPISSNPPHYSLVSQQTAEQIGELENAIAVDPGSRGIKHLLTKDELLKSSLSLSHAKSILITTGFPTHFQHQPPEETDGHPGAIAIVAMLQALGKQVAIVTDERAIELNKAIFGGAIDQGILKHNVPLLHYKEGNADSALNFLCENGDPAKPRFDHLVAIERSGRASDGNYYNARKINIKHLVDPIDNLFLAAQNIEGITTTGIGDGGNELGMGKVKEAVKKHITNGDTIACDIAADFAIVAGVSNWGGYAVACALYLLNNCEIHERYLRKGVGFPRFTEENYLASSLPAVKKEENLLSLLVAQGVRSGKTGNLAMEVDGLPFYNTHSEMIQRLLAITM</sequence>
<keyword evidence="11" id="KW-1185">Reference proteome</keyword>
<dbReference type="GO" id="GO:0006536">
    <property type="term" value="P:glutamate metabolic process"/>
    <property type="evidence" value="ECO:0000318"/>
    <property type="project" value="GO_Central"/>
</dbReference>
<dbReference type="InterPro" id="IPR025504">
    <property type="entry name" value="GLUCM_C"/>
</dbReference>
<dbReference type="InterPro" id="IPR038021">
    <property type="entry name" value="Putative_hydro-lyase"/>
</dbReference>
<dbReference type="Proteomes" id="UP000186698">
    <property type="component" value="Chromosome 8L"/>
</dbReference>
<feature type="domain" description="D-glutamate cyclase-like C-terminal" evidence="10">
    <location>
        <begin position="386"/>
        <end position="696"/>
    </location>
</feature>
<dbReference type="FunFam" id="3.30.2040.10:FF:000001">
    <property type="entry name" value="D-glutamate cyclase, mitochondrial"/>
    <property type="match status" value="1"/>
</dbReference>